<sequence>MPLEIAAFNIESALTAAVAGADRIEFCANVHLGGTTPSLSDFKLLKKSLRRLGGAAGLIPVYVMIRPRGGGFVYTKDEVGRMEEEMRGFMGLGVEEGRPDGFVFGILGREGGIDGEGCGALLALAGTGGRCCCTFHRAFDDVPVGKRGEAVEEILGLGFKGILTSGGAADAGGGREVLKELVGRVRGRGCEIIVGGGVRSGNLEGLREGVGARWWHSSADVEGRGKADGQEVKRLVEMVGSRD</sequence>
<evidence type="ECO:0000313" key="4">
    <source>
        <dbReference type="Proteomes" id="UP000490939"/>
    </source>
</evidence>
<evidence type="ECO:0000256" key="2">
    <source>
        <dbReference type="ARBA" id="ARBA00019014"/>
    </source>
</evidence>
<dbReference type="PANTHER" id="PTHR12598">
    <property type="entry name" value="COPPER HOMEOSTASIS PROTEIN CUTC"/>
    <property type="match status" value="1"/>
</dbReference>
<dbReference type="EMBL" id="WNWR01000066">
    <property type="protein sequence ID" value="KAE9992211.1"/>
    <property type="molecule type" value="Genomic_DNA"/>
</dbReference>
<evidence type="ECO:0000256" key="1">
    <source>
        <dbReference type="ARBA" id="ARBA00007768"/>
    </source>
</evidence>
<dbReference type="Proteomes" id="UP000490939">
    <property type="component" value="Unassembled WGS sequence"/>
</dbReference>
<gene>
    <name evidence="3" type="ORF">EG327_009709</name>
</gene>
<dbReference type="SUPFAM" id="SSF110395">
    <property type="entry name" value="CutC-like"/>
    <property type="match status" value="1"/>
</dbReference>
<proteinExistence type="inferred from homology"/>
<organism evidence="3 4">
    <name type="scientific">Venturia inaequalis</name>
    <name type="common">Apple scab fungus</name>
    <dbReference type="NCBI Taxonomy" id="5025"/>
    <lineage>
        <taxon>Eukaryota</taxon>
        <taxon>Fungi</taxon>
        <taxon>Dikarya</taxon>
        <taxon>Ascomycota</taxon>
        <taxon>Pezizomycotina</taxon>
        <taxon>Dothideomycetes</taxon>
        <taxon>Pleosporomycetidae</taxon>
        <taxon>Venturiales</taxon>
        <taxon>Venturiaceae</taxon>
        <taxon>Venturia</taxon>
    </lineage>
</organism>
<accession>A0A8H3VQL2</accession>
<dbReference type="Pfam" id="PF03932">
    <property type="entry name" value="CutC"/>
    <property type="match status" value="1"/>
</dbReference>
<reference evidence="3 4" key="1">
    <citation type="submission" date="2019-07" db="EMBL/GenBank/DDBJ databases">
        <title>Venturia inaequalis Genome Resource.</title>
        <authorList>
            <person name="Lichtner F.J."/>
        </authorList>
    </citation>
    <scope>NUCLEOTIDE SEQUENCE [LARGE SCALE GENOMIC DNA]</scope>
    <source>
        <strain evidence="3 4">DMI_063113</strain>
    </source>
</reference>
<dbReference type="Gene3D" id="3.20.20.380">
    <property type="entry name" value="Copper homeostasis (CutC) domain"/>
    <property type="match status" value="1"/>
</dbReference>
<name>A0A8H3VQL2_VENIN</name>
<comment type="caution">
    <text evidence="3">The sequence shown here is derived from an EMBL/GenBank/DDBJ whole genome shotgun (WGS) entry which is preliminary data.</text>
</comment>
<comment type="similarity">
    <text evidence="1">Belongs to the CutC family.</text>
</comment>
<keyword evidence="4" id="KW-1185">Reference proteome</keyword>
<protein>
    <recommendedName>
        <fullName evidence="2">Copper homeostasis protein cutC homolog</fullName>
    </recommendedName>
</protein>
<dbReference type="InterPro" id="IPR036822">
    <property type="entry name" value="CutC-like_dom_sf"/>
</dbReference>
<evidence type="ECO:0000313" key="3">
    <source>
        <dbReference type="EMBL" id="KAE9992211.1"/>
    </source>
</evidence>
<dbReference type="AlphaFoldDB" id="A0A8H3VQL2"/>
<dbReference type="PANTHER" id="PTHR12598:SF0">
    <property type="entry name" value="COPPER HOMEOSTASIS PROTEIN CUTC HOMOLOG"/>
    <property type="match status" value="1"/>
</dbReference>
<dbReference type="GO" id="GO:0005507">
    <property type="term" value="F:copper ion binding"/>
    <property type="evidence" value="ECO:0007669"/>
    <property type="project" value="TreeGrafter"/>
</dbReference>
<dbReference type="HAMAP" id="MF_00795">
    <property type="entry name" value="CutC"/>
    <property type="match status" value="1"/>
</dbReference>
<dbReference type="InterPro" id="IPR005627">
    <property type="entry name" value="CutC-like"/>
</dbReference>